<organism evidence="1 2">
    <name type="scientific">Paraburkholderia aspalathi</name>
    <dbReference type="NCBI Taxonomy" id="1324617"/>
    <lineage>
        <taxon>Bacteria</taxon>
        <taxon>Pseudomonadati</taxon>
        <taxon>Pseudomonadota</taxon>
        <taxon>Betaproteobacteria</taxon>
        <taxon>Burkholderiales</taxon>
        <taxon>Burkholderiaceae</taxon>
        <taxon>Paraburkholderia</taxon>
    </lineage>
</organism>
<dbReference type="AlphaFoldDB" id="A0A1I7ES46"/>
<dbReference type="EMBL" id="FPBH01000068">
    <property type="protein sequence ID" value="SFU26747.1"/>
    <property type="molecule type" value="Genomic_DNA"/>
</dbReference>
<accession>A0A1I7ES46</accession>
<dbReference type="OrthoDB" id="9134529at2"/>
<evidence type="ECO:0000313" key="2">
    <source>
        <dbReference type="Proteomes" id="UP000198844"/>
    </source>
</evidence>
<protein>
    <submittedName>
        <fullName evidence="1">Uncharacterized protein</fullName>
    </submittedName>
</protein>
<name>A0A1I7ES46_9BURK</name>
<sequence>MDMVKIARESGLAIVLDGKIGREEYTSVSGSMTALLRFGEAVRSASLRECRRFRPSSPIGDGTMILRKKLANGPQVGVGRKFKRTQIP</sequence>
<dbReference type="Proteomes" id="UP000198844">
    <property type="component" value="Unassembled WGS sequence"/>
</dbReference>
<evidence type="ECO:0000313" key="1">
    <source>
        <dbReference type="EMBL" id="SFU26747.1"/>
    </source>
</evidence>
<proteinExistence type="predicted"/>
<reference evidence="1 2" key="1">
    <citation type="submission" date="2016-10" db="EMBL/GenBank/DDBJ databases">
        <authorList>
            <person name="de Groot N.N."/>
        </authorList>
    </citation>
    <scope>NUCLEOTIDE SEQUENCE [LARGE SCALE GENOMIC DNA]</scope>
    <source>
        <strain evidence="1 2">LMG 27731</strain>
    </source>
</reference>
<gene>
    <name evidence="1" type="ORF">SAMN05192563_106814</name>
</gene>